<proteinExistence type="predicted"/>
<protein>
    <submittedName>
        <fullName evidence="1">Uncharacterized protein</fullName>
    </submittedName>
</protein>
<name>A0A165HVR1_XYLHT</name>
<dbReference type="AlphaFoldDB" id="A0A165HVR1"/>
<dbReference type="GeneID" id="28897162"/>
<evidence type="ECO:0000313" key="2">
    <source>
        <dbReference type="Proteomes" id="UP000076632"/>
    </source>
</evidence>
<dbReference type="EMBL" id="KV407456">
    <property type="protein sequence ID" value="KZF23985.1"/>
    <property type="molecule type" value="Genomic_DNA"/>
</dbReference>
<dbReference type="RefSeq" id="XP_018189540.1">
    <property type="nucleotide sequence ID" value="XM_018332025.1"/>
</dbReference>
<dbReference type="InParanoid" id="A0A165HVR1"/>
<keyword evidence="2" id="KW-1185">Reference proteome</keyword>
<gene>
    <name evidence="1" type="ORF">L228DRAFT_244845</name>
</gene>
<reference evidence="1 2" key="1">
    <citation type="journal article" date="2016" name="Fungal Biol.">
        <title>The genome of Xylona heveae provides a window into fungal endophytism.</title>
        <authorList>
            <person name="Gazis R."/>
            <person name="Kuo A."/>
            <person name="Riley R."/>
            <person name="LaButti K."/>
            <person name="Lipzen A."/>
            <person name="Lin J."/>
            <person name="Amirebrahimi M."/>
            <person name="Hesse C.N."/>
            <person name="Spatafora J.W."/>
            <person name="Henrissat B."/>
            <person name="Hainaut M."/>
            <person name="Grigoriev I.V."/>
            <person name="Hibbett D.S."/>
        </authorList>
    </citation>
    <scope>NUCLEOTIDE SEQUENCE [LARGE SCALE GENOMIC DNA]</scope>
    <source>
        <strain evidence="1 2">TC161</strain>
    </source>
</reference>
<sequence>MTVVRPPPASHGHRRPPPVSLCPPVPVVSYLLDATAATPSGPSPPICPRLEVPGLPVDQGKLLGYSTGLYLMQNEQEYRDN</sequence>
<organism evidence="1 2">
    <name type="scientific">Xylona heveae (strain CBS 132557 / TC161)</name>
    <dbReference type="NCBI Taxonomy" id="1328760"/>
    <lineage>
        <taxon>Eukaryota</taxon>
        <taxon>Fungi</taxon>
        <taxon>Dikarya</taxon>
        <taxon>Ascomycota</taxon>
        <taxon>Pezizomycotina</taxon>
        <taxon>Xylonomycetes</taxon>
        <taxon>Xylonales</taxon>
        <taxon>Xylonaceae</taxon>
        <taxon>Xylona</taxon>
    </lineage>
</organism>
<accession>A0A165HVR1</accession>
<evidence type="ECO:0000313" key="1">
    <source>
        <dbReference type="EMBL" id="KZF23985.1"/>
    </source>
</evidence>
<dbReference type="Proteomes" id="UP000076632">
    <property type="component" value="Unassembled WGS sequence"/>
</dbReference>